<organism evidence="1 2">
    <name type="scientific">Litorihabitans aurantiacus</name>
    <dbReference type="NCBI Taxonomy" id="1930061"/>
    <lineage>
        <taxon>Bacteria</taxon>
        <taxon>Bacillati</taxon>
        <taxon>Actinomycetota</taxon>
        <taxon>Actinomycetes</taxon>
        <taxon>Micrococcales</taxon>
        <taxon>Beutenbergiaceae</taxon>
        <taxon>Litorihabitans</taxon>
    </lineage>
</organism>
<dbReference type="InterPro" id="IPR043166">
    <property type="entry name" value="LarA-like_C"/>
</dbReference>
<accession>A0AA38CVD3</accession>
<evidence type="ECO:0000313" key="1">
    <source>
        <dbReference type="EMBL" id="GMA33384.1"/>
    </source>
</evidence>
<dbReference type="Proteomes" id="UP001157161">
    <property type="component" value="Unassembled WGS sequence"/>
</dbReference>
<reference evidence="1" key="1">
    <citation type="journal article" date="2014" name="Int. J. Syst. Evol. Microbiol.">
        <title>Complete genome sequence of Corynebacterium casei LMG S-19264T (=DSM 44701T), isolated from a smear-ripened cheese.</title>
        <authorList>
            <consortium name="US DOE Joint Genome Institute (JGI-PGF)"/>
            <person name="Walter F."/>
            <person name="Albersmeier A."/>
            <person name="Kalinowski J."/>
            <person name="Ruckert C."/>
        </authorList>
    </citation>
    <scope>NUCLEOTIDE SEQUENCE</scope>
    <source>
        <strain evidence="1">NBRC 112290</strain>
    </source>
</reference>
<dbReference type="EMBL" id="BSUM01000001">
    <property type="protein sequence ID" value="GMA33384.1"/>
    <property type="molecule type" value="Genomic_DNA"/>
</dbReference>
<proteinExistence type="predicted"/>
<sequence>MFVGDDVETYYDAARASRAQNITLFDEGAPKIVAVMQADEFRATWVANKAVYRTRMAIADGGELLVIAPGVERFGEQPEVDALIRRYGYLSQREVLALYATQVDMQEIPHGTAHLVHGSSEGRFRITYAPGHLSRDEIESVGYGYMDVAEALRRYDPAVMQDGWNTMPDGERVFYISTPSAGLWSTRERLEGRDTELHPA</sequence>
<dbReference type="AlphaFoldDB" id="A0AA38CVD3"/>
<evidence type="ECO:0000313" key="2">
    <source>
        <dbReference type="Proteomes" id="UP001157161"/>
    </source>
</evidence>
<dbReference type="InterPro" id="IPR048068">
    <property type="entry name" value="LarA-like"/>
</dbReference>
<protein>
    <submittedName>
        <fullName evidence="1">Uncharacterized protein</fullName>
    </submittedName>
</protein>
<dbReference type="PANTHER" id="PTHR33171:SF17">
    <property type="entry name" value="LARA-LIKE N-TERMINAL DOMAIN-CONTAINING PROTEIN"/>
    <property type="match status" value="1"/>
</dbReference>
<dbReference type="PANTHER" id="PTHR33171">
    <property type="entry name" value="LAR_N DOMAIN-CONTAINING PROTEIN"/>
    <property type="match status" value="1"/>
</dbReference>
<dbReference type="RefSeq" id="WP_284252163.1">
    <property type="nucleotide sequence ID" value="NZ_BSUM01000001.1"/>
</dbReference>
<comment type="caution">
    <text evidence="1">The sequence shown here is derived from an EMBL/GenBank/DDBJ whole genome shotgun (WGS) entry which is preliminary data.</text>
</comment>
<reference evidence="1" key="2">
    <citation type="submission" date="2023-02" db="EMBL/GenBank/DDBJ databases">
        <authorList>
            <person name="Sun Q."/>
            <person name="Mori K."/>
        </authorList>
    </citation>
    <scope>NUCLEOTIDE SEQUENCE</scope>
    <source>
        <strain evidence="1">NBRC 112290</strain>
    </source>
</reference>
<gene>
    <name evidence="1" type="ORF">GCM10025875_33760</name>
</gene>
<keyword evidence="2" id="KW-1185">Reference proteome</keyword>
<name>A0AA38CVD3_9MICO</name>
<dbReference type="Gene3D" id="3.90.226.30">
    <property type="match status" value="1"/>
</dbReference>